<name>A0A0N8KRG5_9EURY</name>
<organism evidence="1 2">
    <name type="scientific">Candidatus Methanoperedens nitratireducens</name>
    <dbReference type="NCBI Taxonomy" id="1392998"/>
    <lineage>
        <taxon>Archaea</taxon>
        <taxon>Methanobacteriati</taxon>
        <taxon>Methanobacteriota</taxon>
        <taxon>Stenosarchaea group</taxon>
        <taxon>Methanomicrobia</taxon>
        <taxon>Methanosarcinales</taxon>
        <taxon>ANME-2 cluster</taxon>
        <taxon>Candidatus Methanoperedentaceae</taxon>
        <taxon>Candidatus Methanoperedens</taxon>
    </lineage>
</organism>
<evidence type="ECO:0000313" key="1">
    <source>
        <dbReference type="EMBL" id="KPQ44874.1"/>
    </source>
</evidence>
<dbReference type="AlphaFoldDB" id="A0A0N8KRG5"/>
<proteinExistence type="predicted"/>
<evidence type="ECO:0000313" key="2">
    <source>
        <dbReference type="Proteomes" id="UP000050360"/>
    </source>
</evidence>
<dbReference type="EMBL" id="LKCM01000050">
    <property type="protein sequence ID" value="KPQ44874.1"/>
    <property type="molecule type" value="Genomic_DNA"/>
</dbReference>
<sequence length="165" mass="18235">MNANLFKFIIVLAIIVVMAGGCLDTPVKVGEVNNSDVFAVEGGESFKEVVNNEWEILVEELPQINGIDYYKNSGYGITKVTFEYLPASGAGTLLHKKTDNDWTNKSRADYYVSGVRLLLKKNSGGVYDTGMILFKKDETLVKSITVPKEKFVSFKVEEVIISPGN</sequence>
<protein>
    <submittedName>
        <fullName evidence="1">Uncharacterized protein</fullName>
    </submittedName>
</protein>
<comment type="caution">
    <text evidence="1">The sequence shown here is derived from an EMBL/GenBank/DDBJ whole genome shotgun (WGS) entry which is preliminary data.</text>
</comment>
<accession>A0A0N8KRG5</accession>
<dbReference type="PROSITE" id="PS51257">
    <property type="entry name" value="PROKAR_LIPOPROTEIN"/>
    <property type="match status" value="1"/>
</dbReference>
<gene>
    <name evidence="1" type="ORF">MPEBLZ_00553</name>
</gene>
<reference evidence="1 2" key="1">
    <citation type="submission" date="2015-09" db="EMBL/GenBank/DDBJ databases">
        <title>A metagenomics-based metabolic model of nitrate-dependent anaerobic oxidation of methane by Methanoperedens-like archaea.</title>
        <authorList>
            <person name="Arshad A."/>
            <person name="Speth D.R."/>
            <person name="De Graaf R.M."/>
            <person name="Op Den Camp H.J."/>
            <person name="Jetten M.S."/>
            <person name="Welte C.U."/>
        </authorList>
    </citation>
    <scope>NUCLEOTIDE SEQUENCE [LARGE SCALE GENOMIC DNA]</scope>
</reference>
<dbReference type="Proteomes" id="UP000050360">
    <property type="component" value="Unassembled WGS sequence"/>
</dbReference>